<dbReference type="Proteomes" id="UP000521227">
    <property type="component" value="Unassembled WGS sequence"/>
</dbReference>
<evidence type="ECO:0000313" key="2">
    <source>
        <dbReference type="Proteomes" id="UP000521227"/>
    </source>
</evidence>
<dbReference type="RefSeq" id="WP_184086167.1">
    <property type="nucleotide sequence ID" value="NZ_JACHIJ010000004.1"/>
</dbReference>
<sequence>MDAFYRVGCIKGNLNRVDLSGFHRCAQGQSTAEYAVVMWRNIPEMTSKSLNNGHTTQFACTRAVRERYLGELIRQMRAAHESKPD</sequence>
<protein>
    <submittedName>
        <fullName evidence="1">Uncharacterized protein</fullName>
    </submittedName>
</protein>
<dbReference type="AlphaFoldDB" id="A0A840N1I8"/>
<gene>
    <name evidence="1" type="ORF">HNQ36_002921</name>
</gene>
<comment type="caution">
    <text evidence="1">The sequence shown here is derived from an EMBL/GenBank/DDBJ whole genome shotgun (WGS) entry which is preliminary data.</text>
</comment>
<name>A0A840N1I8_9BRAD</name>
<evidence type="ECO:0000313" key="1">
    <source>
        <dbReference type="EMBL" id="MBB5052930.1"/>
    </source>
</evidence>
<organism evidence="1 2">
    <name type="scientific">Afipia massiliensis</name>
    <dbReference type="NCBI Taxonomy" id="211460"/>
    <lineage>
        <taxon>Bacteria</taxon>
        <taxon>Pseudomonadati</taxon>
        <taxon>Pseudomonadota</taxon>
        <taxon>Alphaproteobacteria</taxon>
        <taxon>Hyphomicrobiales</taxon>
        <taxon>Nitrobacteraceae</taxon>
        <taxon>Afipia</taxon>
    </lineage>
</organism>
<dbReference type="EMBL" id="JACHIJ010000004">
    <property type="protein sequence ID" value="MBB5052930.1"/>
    <property type="molecule type" value="Genomic_DNA"/>
</dbReference>
<accession>A0A840N1I8</accession>
<proteinExistence type="predicted"/>
<reference evidence="1 2" key="1">
    <citation type="submission" date="2020-08" db="EMBL/GenBank/DDBJ databases">
        <title>Genomic Encyclopedia of Type Strains, Phase IV (KMG-IV): sequencing the most valuable type-strain genomes for metagenomic binning, comparative biology and taxonomic classification.</title>
        <authorList>
            <person name="Goeker M."/>
        </authorList>
    </citation>
    <scope>NUCLEOTIDE SEQUENCE [LARGE SCALE GENOMIC DNA]</scope>
    <source>
        <strain evidence="1 2">DSM 17498</strain>
    </source>
</reference>